<feature type="transmembrane region" description="Helical" evidence="4">
    <location>
        <begin position="267"/>
        <end position="287"/>
    </location>
</feature>
<dbReference type="EMBL" id="MPZV01000002">
    <property type="protein sequence ID" value="OOY24816.1"/>
    <property type="molecule type" value="Genomic_DNA"/>
</dbReference>
<evidence type="ECO:0000256" key="3">
    <source>
        <dbReference type="ARBA" id="ARBA00022679"/>
    </source>
</evidence>
<feature type="domain" description="Glycosyltransferase 2-like" evidence="5">
    <location>
        <begin position="7"/>
        <end position="173"/>
    </location>
</feature>
<name>A0ABX3MYW1_9RHOB</name>
<evidence type="ECO:0000313" key="6">
    <source>
        <dbReference type="EMBL" id="OOY24816.1"/>
    </source>
</evidence>
<keyword evidence="3" id="KW-0808">Transferase</keyword>
<evidence type="ECO:0000259" key="5">
    <source>
        <dbReference type="Pfam" id="PF00535"/>
    </source>
</evidence>
<evidence type="ECO:0000256" key="1">
    <source>
        <dbReference type="ARBA" id="ARBA00006739"/>
    </source>
</evidence>
<dbReference type="InterPro" id="IPR029044">
    <property type="entry name" value="Nucleotide-diphossugar_trans"/>
</dbReference>
<dbReference type="PANTHER" id="PTHR43630">
    <property type="entry name" value="POLY-BETA-1,6-N-ACETYL-D-GLUCOSAMINE SYNTHASE"/>
    <property type="match status" value="1"/>
</dbReference>
<keyword evidence="2" id="KW-0328">Glycosyltransferase</keyword>
<comment type="caution">
    <text evidence="6">The sequence shown here is derived from an EMBL/GenBank/DDBJ whole genome shotgun (WGS) entry which is preliminary data.</text>
</comment>
<dbReference type="Pfam" id="PF00535">
    <property type="entry name" value="Glycos_transf_2"/>
    <property type="match status" value="1"/>
</dbReference>
<dbReference type="Gene3D" id="3.90.550.10">
    <property type="entry name" value="Spore Coat Polysaccharide Biosynthesis Protein SpsA, Chain A"/>
    <property type="match status" value="1"/>
</dbReference>
<accession>A0ABX3MYW1</accession>
<reference evidence="6 7" key="1">
    <citation type="submission" date="2016-11" db="EMBL/GenBank/DDBJ databases">
        <title>A multilocus sequence analysis scheme for characterization of bacteria in the genus Thioclava.</title>
        <authorList>
            <person name="Liu Y."/>
            <person name="Shao Z."/>
        </authorList>
    </citation>
    <scope>NUCLEOTIDE SEQUENCE [LARGE SCALE GENOMIC DNA]</scope>
    <source>
        <strain evidence="6 7">TAW-CT134</strain>
    </source>
</reference>
<evidence type="ECO:0000313" key="7">
    <source>
        <dbReference type="Proteomes" id="UP000190787"/>
    </source>
</evidence>
<organism evidence="6 7">
    <name type="scientific">Thioclava sediminum</name>
    <dbReference type="NCBI Taxonomy" id="1915319"/>
    <lineage>
        <taxon>Bacteria</taxon>
        <taxon>Pseudomonadati</taxon>
        <taxon>Pseudomonadota</taxon>
        <taxon>Alphaproteobacteria</taxon>
        <taxon>Rhodobacterales</taxon>
        <taxon>Paracoccaceae</taxon>
        <taxon>Thioclava</taxon>
    </lineage>
</organism>
<dbReference type="SUPFAM" id="SSF53448">
    <property type="entry name" value="Nucleotide-diphospho-sugar transferases"/>
    <property type="match status" value="1"/>
</dbReference>
<dbReference type="PANTHER" id="PTHR43630:SF1">
    <property type="entry name" value="POLY-BETA-1,6-N-ACETYL-D-GLUCOSAMINE SYNTHASE"/>
    <property type="match status" value="1"/>
</dbReference>
<keyword evidence="4" id="KW-0812">Transmembrane</keyword>
<dbReference type="Proteomes" id="UP000190787">
    <property type="component" value="Unassembled WGS sequence"/>
</dbReference>
<keyword evidence="4" id="KW-1133">Transmembrane helix</keyword>
<evidence type="ECO:0000256" key="4">
    <source>
        <dbReference type="SAM" id="Phobius"/>
    </source>
</evidence>
<proteinExistence type="inferred from homology"/>
<dbReference type="InterPro" id="IPR001173">
    <property type="entry name" value="Glyco_trans_2-like"/>
</dbReference>
<evidence type="ECO:0000256" key="2">
    <source>
        <dbReference type="ARBA" id="ARBA00022676"/>
    </source>
</evidence>
<sequence>MVSRILIVIPTLNEIDHIASVISALLPFARAQDATVIVADGGSTDGTCAIVEKMAQETPQIVLLHNPDKLQAAAVNLAVERFGDEAEWLIRVDAHSAYPSDFCETLMSEAIETGADSVVVRMHAEGVSPLQTQIARAQNSRFGNGGSAHRGAGEGRWVTHGHHALFRLSAFRSVGGYNTTFSHNEDAELDHRLIRAGFKIWLTASTFVRYFPRKSLRDLASQYFRFGKGRARTLALHRERPAMRQAIVAALAPALALVVLAPLHPIFVLPAIVWLLGCAVAGLAIAIQTKRLANLTAGPIAGIMHLAWSAGFWAQILGNSMPTIGRGVPE</sequence>
<gene>
    <name evidence="6" type="ORF">BMI91_08760</name>
</gene>
<protein>
    <submittedName>
        <fullName evidence="6">Succinoglycan biosynthesis protein exoa</fullName>
    </submittedName>
</protein>
<dbReference type="CDD" id="cd02525">
    <property type="entry name" value="Succinoglycan_BP_ExoA"/>
    <property type="match status" value="1"/>
</dbReference>
<keyword evidence="4" id="KW-0472">Membrane</keyword>
<keyword evidence="7" id="KW-1185">Reference proteome</keyword>
<comment type="similarity">
    <text evidence="1">Belongs to the glycosyltransferase 2 family.</text>
</comment>